<dbReference type="PROSITE" id="PS50850">
    <property type="entry name" value="MFS"/>
    <property type="match status" value="1"/>
</dbReference>
<dbReference type="Proteomes" id="UP001210925">
    <property type="component" value="Unassembled WGS sequence"/>
</dbReference>
<accession>A0AAD5Y5X3</accession>
<evidence type="ECO:0000256" key="2">
    <source>
        <dbReference type="ARBA" id="ARBA00022692"/>
    </source>
</evidence>
<feature type="transmembrane region" description="Helical" evidence="5">
    <location>
        <begin position="307"/>
        <end position="325"/>
    </location>
</feature>
<feature type="transmembrane region" description="Helical" evidence="5">
    <location>
        <begin position="107"/>
        <end position="126"/>
    </location>
</feature>
<feature type="transmembrane region" description="Helical" evidence="5">
    <location>
        <begin position="49"/>
        <end position="71"/>
    </location>
</feature>
<feature type="transmembrane region" description="Helical" evidence="5">
    <location>
        <begin position="186"/>
        <end position="205"/>
    </location>
</feature>
<dbReference type="AlphaFoldDB" id="A0AAD5Y5X3"/>
<name>A0AAD5Y5X3_9FUNG</name>
<keyword evidence="8" id="KW-1185">Reference proteome</keyword>
<feature type="transmembrane region" description="Helical" evidence="5">
    <location>
        <begin position="410"/>
        <end position="430"/>
    </location>
</feature>
<protein>
    <recommendedName>
        <fullName evidence="6">Major facilitator superfamily (MFS) profile domain-containing protein</fullName>
    </recommendedName>
</protein>
<dbReference type="Gene3D" id="1.20.1250.20">
    <property type="entry name" value="MFS general substrate transporter like domains"/>
    <property type="match status" value="1"/>
</dbReference>
<evidence type="ECO:0000259" key="6">
    <source>
        <dbReference type="PROSITE" id="PS50850"/>
    </source>
</evidence>
<dbReference type="PANTHER" id="PTHR23508:SF10">
    <property type="entry name" value="CARBOXYLIC ACID TRANSPORTER PROTEIN HOMOLOG"/>
    <property type="match status" value="1"/>
</dbReference>
<feature type="transmembrane region" description="Helical" evidence="5">
    <location>
        <begin position="277"/>
        <end position="298"/>
    </location>
</feature>
<reference evidence="7" key="1">
    <citation type="submission" date="2020-05" db="EMBL/GenBank/DDBJ databases">
        <title>Phylogenomic resolution of chytrid fungi.</title>
        <authorList>
            <person name="Stajich J.E."/>
            <person name="Amses K."/>
            <person name="Simmons R."/>
            <person name="Seto K."/>
            <person name="Myers J."/>
            <person name="Bonds A."/>
            <person name="Quandt C.A."/>
            <person name="Barry K."/>
            <person name="Liu P."/>
            <person name="Grigoriev I."/>
            <person name="Longcore J.E."/>
            <person name="James T.Y."/>
        </authorList>
    </citation>
    <scope>NUCLEOTIDE SEQUENCE</scope>
    <source>
        <strain evidence="7">PLAUS21</strain>
    </source>
</reference>
<feature type="transmembrane region" description="Helical" evidence="5">
    <location>
        <begin position="337"/>
        <end position="358"/>
    </location>
</feature>
<feature type="transmembrane region" description="Helical" evidence="5">
    <location>
        <begin position="83"/>
        <end position="101"/>
    </location>
</feature>
<dbReference type="GO" id="GO:0046943">
    <property type="term" value="F:carboxylic acid transmembrane transporter activity"/>
    <property type="evidence" value="ECO:0007669"/>
    <property type="project" value="TreeGrafter"/>
</dbReference>
<dbReference type="EMBL" id="JADGKB010000092">
    <property type="protein sequence ID" value="KAJ3254113.1"/>
    <property type="molecule type" value="Genomic_DNA"/>
</dbReference>
<keyword evidence="3 5" id="KW-1133">Transmembrane helix</keyword>
<dbReference type="GO" id="GO:0005886">
    <property type="term" value="C:plasma membrane"/>
    <property type="evidence" value="ECO:0007669"/>
    <property type="project" value="TreeGrafter"/>
</dbReference>
<dbReference type="PANTHER" id="PTHR23508">
    <property type="entry name" value="CARBOXYLIC ACID TRANSPORTER PROTEIN HOMOLOG"/>
    <property type="match status" value="1"/>
</dbReference>
<comment type="caution">
    <text evidence="7">The sequence shown here is derived from an EMBL/GenBank/DDBJ whole genome shotgun (WGS) entry which is preliminary data.</text>
</comment>
<evidence type="ECO:0000256" key="5">
    <source>
        <dbReference type="SAM" id="Phobius"/>
    </source>
</evidence>
<feature type="transmembrane region" description="Helical" evidence="5">
    <location>
        <begin position="370"/>
        <end position="390"/>
    </location>
</feature>
<evidence type="ECO:0000313" key="7">
    <source>
        <dbReference type="EMBL" id="KAJ3254113.1"/>
    </source>
</evidence>
<feature type="transmembrane region" description="Helical" evidence="5">
    <location>
        <begin position="233"/>
        <end position="257"/>
    </location>
</feature>
<dbReference type="Pfam" id="PF00083">
    <property type="entry name" value="Sugar_tr"/>
    <property type="match status" value="2"/>
</dbReference>
<evidence type="ECO:0000313" key="8">
    <source>
        <dbReference type="Proteomes" id="UP001210925"/>
    </source>
</evidence>
<evidence type="ECO:0000256" key="4">
    <source>
        <dbReference type="ARBA" id="ARBA00023136"/>
    </source>
</evidence>
<evidence type="ECO:0000256" key="3">
    <source>
        <dbReference type="ARBA" id="ARBA00022989"/>
    </source>
</evidence>
<dbReference type="InterPro" id="IPR036259">
    <property type="entry name" value="MFS_trans_sf"/>
</dbReference>
<keyword evidence="2 5" id="KW-0812">Transmembrane</keyword>
<comment type="subcellular location">
    <subcellularLocation>
        <location evidence="1">Membrane</location>
        <topology evidence="1">Multi-pass membrane protein</topology>
    </subcellularLocation>
</comment>
<feature type="transmembrane region" description="Helical" evidence="5">
    <location>
        <begin position="147"/>
        <end position="174"/>
    </location>
</feature>
<dbReference type="SUPFAM" id="SSF103473">
    <property type="entry name" value="MFS general substrate transporter"/>
    <property type="match status" value="1"/>
</dbReference>
<evidence type="ECO:0000256" key="1">
    <source>
        <dbReference type="ARBA" id="ARBA00004141"/>
    </source>
</evidence>
<gene>
    <name evidence="7" type="ORF">HK103_007501</name>
</gene>
<organism evidence="7 8">
    <name type="scientific">Boothiomyces macroporosus</name>
    <dbReference type="NCBI Taxonomy" id="261099"/>
    <lineage>
        <taxon>Eukaryota</taxon>
        <taxon>Fungi</taxon>
        <taxon>Fungi incertae sedis</taxon>
        <taxon>Chytridiomycota</taxon>
        <taxon>Chytridiomycota incertae sedis</taxon>
        <taxon>Chytridiomycetes</taxon>
        <taxon>Rhizophydiales</taxon>
        <taxon>Terramycetaceae</taxon>
        <taxon>Boothiomyces</taxon>
    </lineage>
</organism>
<dbReference type="InterPro" id="IPR020846">
    <property type="entry name" value="MFS_dom"/>
</dbReference>
<feature type="domain" description="Major facilitator superfamily (MFS) profile" evidence="6">
    <location>
        <begin position="9"/>
        <end position="431"/>
    </location>
</feature>
<dbReference type="InterPro" id="IPR005828">
    <property type="entry name" value="MFS_sugar_transport-like"/>
</dbReference>
<proteinExistence type="predicted"/>
<sequence length="472" mass="51394">MSQYSKTFIAVICGAALLSDGYVNNSISVVISLLKKQYPEAAANNQELFSSIVPFTYLGTIIGMLTFGWIADKYGRKAGMISANLLLIFFTLCCAASFEIGGTADSLFWMLLVFRTFLGIGIGAEYPTGSVAAAESTGEEDSGGHSLFVLVTDLAINIGFILSQFTAFLLALIFQTSVNGLPNYDAIWRTLIALGVAIPIIIFFYRVQLAEPKAYAENCLKKKVPISLVLKKYWFRLAGCGLIWMIYNLVAFPFGNFISIITDNIYGYGSSSLSTNYWWDTVTLLFYIPGSLASAFFVKRIGPKKTLMLGLFLQAVTAVILYIGWNSIQPSVVWFSVVYGCFLAFGELGPGGCIGLIAANSCPSAVRGQFYGVAAALGKVGAFIGTKYFFLLQKQFGPSTSVDYNRGPFIVAAALNLFAIILVFIFVGVIGEDAVERDNADFREYLIDNGYDSSVFGIESSPKSLEDDKINK</sequence>
<keyword evidence="4 5" id="KW-0472">Membrane</keyword>